<dbReference type="SUPFAM" id="SSF52540">
    <property type="entry name" value="P-loop containing nucleoside triphosphate hydrolases"/>
    <property type="match status" value="1"/>
</dbReference>
<proteinExistence type="predicted"/>
<name>A0A0F9IQ69_9ZZZZ</name>
<feature type="non-terminal residue" evidence="2">
    <location>
        <position position="1"/>
    </location>
</feature>
<dbReference type="AlphaFoldDB" id="A0A0F9IQ69"/>
<protein>
    <recommendedName>
        <fullName evidence="1">CobW/HypB/UreG nucleotide-binding domain-containing protein</fullName>
    </recommendedName>
</protein>
<feature type="domain" description="CobW/HypB/UreG nucleotide-binding" evidence="1">
    <location>
        <begin position="15"/>
        <end position="80"/>
    </location>
</feature>
<gene>
    <name evidence="2" type="ORF">LCGC14_1850080</name>
</gene>
<accession>A0A0F9IQ69</accession>
<sequence>KEAVGLKASKFKITFGPIIVLFDTTRAEKFLTYDTLKRLVSTQLRDADIIALNKVDAASKEKIEDSKEYVHLINPKAKIMELSSHTGEGLGSIVEAVRDLTVGD</sequence>
<dbReference type="InterPro" id="IPR003495">
    <property type="entry name" value="CobW/HypB/UreG_nucleotide-bd"/>
</dbReference>
<dbReference type="EMBL" id="LAZR01018569">
    <property type="protein sequence ID" value="KKL95890.1"/>
    <property type="molecule type" value="Genomic_DNA"/>
</dbReference>
<dbReference type="Pfam" id="PF02492">
    <property type="entry name" value="cobW"/>
    <property type="match status" value="1"/>
</dbReference>
<comment type="caution">
    <text evidence="2">The sequence shown here is derived from an EMBL/GenBank/DDBJ whole genome shotgun (WGS) entry which is preliminary data.</text>
</comment>
<evidence type="ECO:0000313" key="2">
    <source>
        <dbReference type="EMBL" id="KKL95890.1"/>
    </source>
</evidence>
<organism evidence="2">
    <name type="scientific">marine sediment metagenome</name>
    <dbReference type="NCBI Taxonomy" id="412755"/>
    <lineage>
        <taxon>unclassified sequences</taxon>
        <taxon>metagenomes</taxon>
        <taxon>ecological metagenomes</taxon>
    </lineage>
</organism>
<reference evidence="2" key="1">
    <citation type="journal article" date="2015" name="Nature">
        <title>Complex archaea that bridge the gap between prokaryotes and eukaryotes.</title>
        <authorList>
            <person name="Spang A."/>
            <person name="Saw J.H."/>
            <person name="Jorgensen S.L."/>
            <person name="Zaremba-Niedzwiedzka K."/>
            <person name="Martijn J."/>
            <person name="Lind A.E."/>
            <person name="van Eijk R."/>
            <person name="Schleper C."/>
            <person name="Guy L."/>
            <person name="Ettema T.J."/>
        </authorList>
    </citation>
    <scope>NUCLEOTIDE SEQUENCE</scope>
</reference>
<dbReference type="InterPro" id="IPR027417">
    <property type="entry name" value="P-loop_NTPase"/>
</dbReference>
<evidence type="ECO:0000259" key="1">
    <source>
        <dbReference type="Pfam" id="PF02492"/>
    </source>
</evidence>
<dbReference type="Gene3D" id="3.40.50.300">
    <property type="entry name" value="P-loop containing nucleotide triphosphate hydrolases"/>
    <property type="match status" value="1"/>
</dbReference>